<dbReference type="PANTHER" id="PTHR24243:SF233">
    <property type="entry name" value="THYROTROPIN-RELEASING HORMONE RECEPTOR"/>
    <property type="match status" value="1"/>
</dbReference>
<dbReference type="Gene3D" id="1.20.1070.10">
    <property type="entry name" value="Rhodopsin 7-helix transmembrane proteins"/>
    <property type="match status" value="1"/>
</dbReference>
<evidence type="ECO:0000256" key="3">
    <source>
        <dbReference type="ARBA" id="ARBA00022989"/>
    </source>
</evidence>
<keyword evidence="3 8" id="KW-1133">Transmembrane helix</keyword>
<gene>
    <name evidence="10" type="ORF">EGW08_019082</name>
</gene>
<comment type="caution">
    <text evidence="10">The sequence shown here is derived from an EMBL/GenBank/DDBJ whole genome shotgun (WGS) entry which is preliminary data.</text>
</comment>
<dbReference type="GO" id="GO:0005886">
    <property type="term" value="C:plasma membrane"/>
    <property type="evidence" value="ECO:0007669"/>
    <property type="project" value="TreeGrafter"/>
</dbReference>
<feature type="transmembrane region" description="Helical" evidence="8">
    <location>
        <begin position="286"/>
        <end position="310"/>
    </location>
</feature>
<evidence type="ECO:0000256" key="6">
    <source>
        <dbReference type="ARBA" id="ARBA00023170"/>
    </source>
</evidence>
<dbReference type="PRINTS" id="PR00237">
    <property type="entry name" value="GPCRRHODOPSN"/>
</dbReference>
<dbReference type="OrthoDB" id="6153298at2759"/>
<evidence type="ECO:0000256" key="1">
    <source>
        <dbReference type="ARBA" id="ARBA00004141"/>
    </source>
</evidence>
<reference evidence="10 11" key="1">
    <citation type="submission" date="2019-01" db="EMBL/GenBank/DDBJ databases">
        <title>A draft genome assembly of the solar-powered sea slug Elysia chlorotica.</title>
        <authorList>
            <person name="Cai H."/>
            <person name="Li Q."/>
            <person name="Fang X."/>
            <person name="Li J."/>
            <person name="Curtis N.E."/>
            <person name="Altenburger A."/>
            <person name="Shibata T."/>
            <person name="Feng M."/>
            <person name="Maeda T."/>
            <person name="Schwartz J.A."/>
            <person name="Shigenobu S."/>
            <person name="Lundholm N."/>
            <person name="Nishiyama T."/>
            <person name="Yang H."/>
            <person name="Hasebe M."/>
            <person name="Li S."/>
            <person name="Pierce S.K."/>
            <person name="Wang J."/>
        </authorList>
    </citation>
    <scope>NUCLEOTIDE SEQUENCE [LARGE SCALE GENOMIC DNA]</scope>
    <source>
        <strain evidence="10">EC2010</strain>
        <tissue evidence="10">Whole organism of an adult</tissue>
    </source>
</reference>
<keyword evidence="4" id="KW-0297">G-protein coupled receptor</keyword>
<comment type="subcellular location">
    <subcellularLocation>
        <location evidence="1">Membrane</location>
        <topology evidence="1">Multi-pass membrane protein</topology>
    </subcellularLocation>
</comment>
<evidence type="ECO:0000313" key="11">
    <source>
        <dbReference type="Proteomes" id="UP000271974"/>
    </source>
</evidence>
<name>A0A433SV46_ELYCH</name>
<dbReference type="EMBL" id="RQTK01000971">
    <property type="protein sequence ID" value="RUS73160.1"/>
    <property type="molecule type" value="Genomic_DNA"/>
</dbReference>
<sequence length="360" mass="40465">MADDHEHENGDDKVDGDDVMMMIFASAMNVSNLISAFYGPPLYPDDEEYDDWDEEDDGHHGDKMVGVVPVKVYLSIIYFILIFGSIGNACIVAMMQHCDFQKLSYPVYLIALAVSDTLLLAVVATEDILDHQFGRLEDFFLSSLALCRFWNYFVSILRVNSPWLVVGMTLDRFVAVVFPLKRSAFCSRRTALIFCSILLAALSFESLFYALLSEHADDNCLPPDWKHLRNYVIFRTLVSETSLPCAFILFLNVYIVITINRSRRFRAASAASRQAAKTSRVDKATVSLMAVSIMAFVALVPISILQYLFYAVKNTPFIGRLSVMGIAVIGGFEDVQCTWAKHLVTKNRAHGLRYAVCHEG</sequence>
<dbReference type="PROSITE" id="PS50262">
    <property type="entry name" value="G_PROTEIN_RECEP_F1_2"/>
    <property type="match status" value="1"/>
</dbReference>
<feature type="transmembrane region" description="Helical" evidence="8">
    <location>
        <begin position="72"/>
        <end position="95"/>
    </location>
</feature>
<keyword evidence="7" id="KW-0807">Transducer</keyword>
<keyword evidence="5 8" id="KW-0472">Membrane</keyword>
<dbReference type="STRING" id="188477.A0A433SV46"/>
<organism evidence="10 11">
    <name type="scientific">Elysia chlorotica</name>
    <name type="common">Eastern emerald elysia</name>
    <name type="synonym">Sea slug</name>
    <dbReference type="NCBI Taxonomy" id="188477"/>
    <lineage>
        <taxon>Eukaryota</taxon>
        <taxon>Metazoa</taxon>
        <taxon>Spiralia</taxon>
        <taxon>Lophotrochozoa</taxon>
        <taxon>Mollusca</taxon>
        <taxon>Gastropoda</taxon>
        <taxon>Heterobranchia</taxon>
        <taxon>Euthyneura</taxon>
        <taxon>Panpulmonata</taxon>
        <taxon>Sacoglossa</taxon>
        <taxon>Placobranchoidea</taxon>
        <taxon>Plakobranchidae</taxon>
        <taxon>Elysia</taxon>
    </lineage>
</organism>
<dbReference type="SUPFAM" id="SSF81321">
    <property type="entry name" value="Family A G protein-coupled receptor-like"/>
    <property type="match status" value="1"/>
</dbReference>
<evidence type="ECO:0000256" key="7">
    <source>
        <dbReference type="ARBA" id="ARBA00023224"/>
    </source>
</evidence>
<dbReference type="Proteomes" id="UP000271974">
    <property type="component" value="Unassembled WGS sequence"/>
</dbReference>
<feature type="transmembrane region" description="Helical" evidence="8">
    <location>
        <begin position="19"/>
        <end position="38"/>
    </location>
</feature>
<keyword evidence="11" id="KW-1185">Reference proteome</keyword>
<evidence type="ECO:0000256" key="5">
    <source>
        <dbReference type="ARBA" id="ARBA00023136"/>
    </source>
</evidence>
<evidence type="ECO:0000256" key="2">
    <source>
        <dbReference type="ARBA" id="ARBA00022692"/>
    </source>
</evidence>
<proteinExistence type="predicted"/>
<dbReference type="GO" id="GO:0004930">
    <property type="term" value="F:G protein-coupled receptor activity"/>
    <property type="evidence" value="ECO:0007669"/>
    <property type="project" value="UniProtKB-KW"/>
</dbReference>
<feature type="transmembrane region" description="Helical" evidence="8">
    <location>
        <begin position="232"/>
        <end position="257"/>
    </location>
</feature>
<accession>A0A433SV46</accession>
<protein>
    <recommendedName>
        <fullName evidence="9">G-protein coupled receptors family 1 profile domain-containing protein</fullName>
    </recommendedName>
</protein>
<dbReference type="AlphaFoldDB" id="A0A433SV46"/>
<evidence type="ECO:0000313" key="10">
    <source>
        <dbReference type="EMBL" id="RUS73160.1"/>
    </source>
</evidence>
<evidence type="ECO:0000259" key="9">
    <source>
        <dbReference type="PROSITE" id="PS50262"/>
    </source>
</evidence>
<dbReference type="PANTHER" id="PTHR24243">
    <property type="entry name" value="G-PROTEIN COUPLED RECEPTOR"/>
    <property type="match status" value="1"/>
</dbReference>
<dbReference type="InterPro" id="IPR017452">
    <property type="entry name" value="GPCR_Rhodpsn_7TM"/>
</dbReference>
<evidence type="ECO:0000256" key="4">
    <source>
        <dbReference type="ARBA" id="ARBA00023040"/>
    </source>
</evidence>
<keyword evidence="2 8" id="KW-0812">Transmembrane</keyword>
<dbReference type="InterPro" id="IPR000276">
    <property type="entry name" value="GPCR_Rhodpsn"/>
</dbReference>
<keyword evidence="6" id="KW-0675">Receptor</keyword>
<dbReference type="Pfam" id="PF00001">
    <property type="entry name" value="7tm_1"/>
    <property type="match status" value="1"/>
</dbReference>
<evidence type="ECO:0000256" key="8">
    <source>
        <dbReference type="SAM" id="Phobius"/>
    </source>
</evidence>
<feature type="domain" description="G-protein coupled receptors family 1 profile" evidence="9">
    <location>
        <begin position="87"/>
        <end position="308"/>
    </location>
</feature>
<feature type="transmembrane region" description="Helical" evidence="8">
    <location>
        <begin position="107"/>
        <end position="129"/>
    </location>
</feature>
<feature type="transmembrane region" description="Helical" evidence="8">
    <location>
        <begin position="191"/>
        <end position="212"/>
    </location>
</feature>